<keyword evidence="5 17" id="KW-0762">Sugar transport</keyword>
<dbReference type="GO" id="GO:0009279">
    <property type="term" value="C:cell outer membrane"/>
    <property type="evidence" value="ECO:0007669"/>
    <property type="project" value="UniProtKB-SubCell"/>
</dbReference>
<evidence type="ECO:0000259" key="15">
    <source>
        <dbReference type="Pfam" id="PF02563"/>
    </source>
</evidence>
<sequence length="245" mass="27395">MQEQDSDELVATAGELKVHQYVDYTLQLNDVLDVNIRTTSEELNLLFSDSDKNSSSSVMRGGMADGGDIYYMTGYTVDDGGYIELPVIGEVKVVGLTIDEVKVLVEKEVENYVNSTSDYFVRVRLGGLRYSALGEFNRPGKYTILQNRVTIFEAIANAGEMNIVANRHEVTVVRQYPEGSRVFKVNLLDEKIMESDIYFLRPNDLIYAAPMKVRELGTGATFIQTFQLLVTTLTLGVLIYNASNN</sequence>
<evidence type="ECO:0000256" key="10">
    <source>
        <dbReference type="ARBA" id="ARBA00023114"/>
    </source>
</evidence>
<evidence type="ECO:0000256" key="2">
    <source>
        <dbReference type="ARBA" id="ARBA00009450"/>
    </source>
</evidence>
<evidence type="ECO:0000256" key="3">
    <source>
        <dbReference type="ARBA" id="ARBA00022448"/>
    </source>
</evidence>
<accession>A0A918PMQ1</accession>
<dbReference type="GO" id="GO:0046930">
    <property type="term" value="C:pore complex"/>
    <property type="evidence" value="ECO:0007669"/>
    <property type="project" value="UniProtKB-KW"/>
</dbReference>
<dbReference type="GO" id="GO:0015159">
    <property type="term" value="F:polysaccharide transmembrane transporter activity"/>
    <property type="evidence" value="ECO:0007669"/>
    <property type="project" value="InterPro"/>
</dbReference>
<keyword evidence="7" id="KW-0732">Signal</keyword>
<dbReference type="InterPro" id="IPR049712">
    <property type="entry name" value="Poly_export"/>
</dbReference>
<keyword evidence="12" id="KW-0564">Palmitate</keyword>
<keyword evidence="10" id="KW-0626">Porin</keyword>
<evidence type="ECO:0000259" key="16">
    <source>
        <dbReference type="Pfam" id="PF22461"/>
    </source>
</evidence>
<dbReference type="Gene3D" id="3.30.1950.10">
    <property type="entry name" value="wza like domain"/>
    <property type="match status" value="1"/>
</dbReference>
<dbReference type="InterPro" id="IPR003715">
    <property type="entry name" value="Poly_export_N"/>
</dbReference>
<dbReference type="AlphaFoldDB" id="A0A918PMQ1"/>
<evidence type="ECO:0000256" key="11">
    <source>
        <dbReference type="ARBA" id="ARBA00023136"/>
    </source>
</evidence>
<comment type="caution">
    <text evidence="17">The sequence shown here is derived from an EMBL/GenBank/DDBJ whole genome shotgun (WGS) entry which is preliminary data.</text>
</comment>
<feature type="domain" description="Polysaccharide export protein N-terminal" evidence="15">
    <location>
        <begin position="22"/>
        <end position="115"/>
    </location>
</feature>
<evidence type="ECO:0000256" key="5">
    <source>
        <dbReference type="ARBA" id="ARBA00022597"/>
    </source>
</evidence>
<evidence type="ECO:0000256" key="1">
    <source>
        <dbReference type="ARBA" id="ARBA00004571"/>
    </source>
</evidence>
<keyword evidence="18" id="KW-1185">Reference proteome</keyword>
<evidence type="ECO:0000313" key="18">
    <source>
        <dbReference type="Proteomes" id="UP000619457"/>
    </source>
</evidence>
<keyword evidence="9" id="KW-0406">Ion transport</keyword>
<keyword evidence="3" id="KW-0813">Transport</keyword>
<keyword evidence="11" id="KW-0472">Membrane</keyword>
<evidence type="ECO:0000256" key="13">
    <source>
        <dbReference type="ARBA" id="ARBA00023237"/>
    </source>
</evidence>
<dbReference type="EMBL" id="BMWX01000001">
    <property type="protein sequence ID" value="GGZ15000.1"/>
    <property type="molecule type" value="Genomic_DNA"/>
</dbReference>
<dbReference type="GO" id="GO:0006811">
    <property type="term" value="P:monoatomic ion transport"/>
    <property type="evidence" value="ECO:0007669"/>
    <property type="project" value="UniProtKB-KW"/>
</dbReference>
<keyword evidence="8" id="KW-0625">Polysaccharide transport</keyword>
<reference evidence="17" key="1">
    <citation type="journal article" date="2014" name="Int. J. Syst. Evol. Microbiol.">
        <title>Complete genome sequence of Corynebacterium casei LMG S-19264T (=DSM 44701T), isolated from a smear-ripened cheese.</title>
        <authorList>
            <consortium name="US DOE Joint Genome Institute (JGI-PGF)"/>
            <person name="Walter F."/>
            <person name="Albersmeier A."/>
            <person name="Kalinowski J."/>
            <person name="Ruckert C."/>
        </authorList>
    </citation>
    <scope>NUCLEOTIDE SEQUENCE</scope>
    <source>
        <strain evidence="17">KCTC 12368</strain>
    </source>
</reference>
<dbReference type="InterPro" id="IPR054765">
    <property type="entry name" value="SLBB_dom"/>
</dbReference>
<evidence type="ECO:0000256" key="4">
    <source>
        <dbReference type="ARBA" id="ARBA00022452"/>
    </source>
</evidence>
<evidence type="ECO:0000256" key="14">
    <source>
        <dbReference type="ARBA" id="ARBA00023288"/>
    </source>
</evidence>
<feature type="domain" description="SLBB" evidence="16">
    <location>
        <begin position="131"/>
        <end position="207"/>
    </location>
</feature>
<keyword evidence="13" id="KW-0998">Cell outer membrane</keyword>
<dbReference type="Pfam" id="PF02563">
    <property type="entry name" value="Poly_export"/>
    <property type="match status" value="1"/>
</dbReference>
<dbReference type="Proteomes" id="UP000619457">
    <property type="component" value="Unassembled WGS sequence"/>
</dbReference>
<dbReference type="PANTHER" id="PTHR33619:SF3">
    <property type="entry name" value="POLYSACCHARIDE EXPORT PROTEIN GFCE-RELATED"/>
    <property type="match status" value="1"/>
</dbReference>
<dbReference type="PANTHER" id="PTHR33619">
    <property type="entry name" value="POLYSACCHARIDE EXPORT PROTEIN GFCE-RELATED"/>
    <property type="match status" value="1"/>
</dbReference>
<dbReference type="Pfam" id="PF22461">
    <property type="entry name" value="SLBB_2"/>
    <property type="match status" value="1"/>
</dbReference>
<dbReference type="RefSeq" id="WP_018474382.1">
    <property type="nucleotide sequence ID" value="NZ_BMWX01000001.1"/>
</dbReference>
<keyword evidence="6" id="KW-0812">Transmembrane</keyword>
<comment type="subcellular location">
    <subcellularLocation>
        <location evidence="1">Cell outer membrane</location>
        <topology evidence="1">Multi-pass membrane protein</topology>
    </subcellularLocation>
</comment>
<evidence type="ECO:0000256" key="9">
    <source>
        <dbReference type="ARBA" id="ARBA00023065"/>
    </source>
</evidence>
<evidence type="ECO:0000256" key="6">
    <source>
        <dbReference type="ARBA" id="ARBA00022692"/>
    </source>
</evidence>
<keyword evidence="14" id="KW-0449">Lipoprotein</keyword>
<name>A0A918PMQ1_9BACT</name>
<evidence type="ECO:0000313" key="17">
    <source>
        <dbReference type="EMBL" id="GGZ15000.1"/>
    </source>
</evidence>
<reference evidence="17" key="2">
    <citation type="submission" date="2020-09" db="EMBL/GenBank/DDBJ databases">
        <authorList>
            <person name="Sun Q."/>
            <person name="Kim S."/>
        </authorList>
    </citation>
    <scope>NUCLEOTIDE SEQUENCE</scope>
    <source>
        <strain evidence="17">KCTC 12368</strain>
    </source>
</reference>
<gene>
    <name evidence="17" type="primary">wza</name>
    <name evidence="17" type="ORF">GCM10007049_03790</name>
</gene>
<keyword evidence="4" id="KW-1134">Transmembrane beta strand</keyword>
<comment type="similarity">
    <text evidence="2">Belongs to the BexD/CtrA/VexA family.</text>
</comment>
<dbReference type="GO" id="GO:0015288">
    <property type="term" value="F:porin activity"/>
    <property type="evidence" value="ECO:0007669"/>
    <property type="project" value="UniProtKB-KW"/>
</dbReference>
<dbReference type="Gene3D" id="3.10.560.10">
    <property type="entry name" value="Outer membrane lipoprotein wza domain like"/>
    <property type="match status" value="1"/>
</dbReference>
<evidence type="ECO:0000256" key="7">
    <source>
        <dbReference type="ARBA" id="ARBA00022729"/>
    </source>
</evidence>
<evidence type="ECO:0000256" key="8">
    <source>
        <dbReference type="ARBA" id="ARBA00023047"/>
    </source>
</evidence>
<organism evidence="17 18">
    <name type="scientific">Echinicola pacifica</name>
    <dbReference type="NCBI Taxonomy" id="346377"/>
    <lineage>
        <taxon>Bacteria</taxon>
        <taxon>Pseudomonadati</taxon>
        <taxon>Bacteroidota</taxon>
        <taxon>Cytophagia</taxon>
        <taxon>Cytophagales</taxon>
        <taxon>Cyclobacteriaceae</taxon>
        <taxon>Echinicola</taxon>
    </lineage>
</organism>
<evidence type="ECO:0000256" key="12">
    <source>
        <dbReference type="ARBA" id="ARBA00023139"/>
    </source>
</evidence>
<protein>
    <submittedName>
        <fullName evidence="17">Sugar transporter</fullName>
    </submittedName>
</protein>
<proteinExistence type="inferred from homology"/>